<accession>A0A8J2J6T4</accession>
<proteinExistence type="predicted"/>
<evidence type="ECO:0000313" key="3">
    <source>
        <dbReference type="EMBL" id="CAG7561793.1"/>
    </source>
</evidence>
<keyword evidence="2" id="KW-1133">Transmembrane helix</keyword>
<feature type="region of interest" description="Disordered" evidence="1">
    <location>
        <begin position="153"/>
        <end position="175"/>
    </location>
</feature>
<dbReference type="EMBL" id="CAJSTJ010000143">
    <property type="protein sequence ID" value="CAG7561793.1"/>
    <property type="molecule type" value="Genomic_DNA"/>
</dbReference>
<evidence type="ECO:0000256" key="2">
    <source>
        <dbReference type="SAM" id="Phobius"/>
    </source>
</evidence>
<keyword evidence="2" id="KW-0472">Membrane</keyword>
<reference evidence="3" key="1">
    <citation type="submission" date="2021-05" db="EMBL/GenBank/DDBJ databases">
        <authorList>
            <person name="Khan N."/>
        </authorList>
    </citation>
    <scope>NUCLEOTIDE SEQUENCE</scope>
</reference>
<feature type="transmembrane region" description="Helical" evidence="2">
    <location>
        <begin position="488"/>
        <end position="510"/>
    </location>
</feature>
<comment type="caution">
    <text evidence="3">The sequence shown here is derived from an EMBL/GenBank/DDBJ whole genome shotgun (WGS) entry which is preliminary data.</text>
</comment>
<evidence type="ECO:0000256" key="1">
    <source>
        <dbReference type="SAM" id="MobiDB-lite"/>
    </source>
</evidence>
<feature type="transmembrane region" description="Helical" evidence="2">
    <location>
        <begin position="522"/>
        <end position="540"/>
    </location>
</feature>
<name>A0A8J2J6T4_FUSEQ</name>
<protein>
    <submittedName>
        <fullName evidence="3">Uncharacterized protein</fullName>
    </submittedName>
</protein>
<dbReference type="Proteomes" id="UP000693738">
    <property type="component" value="Unassembled WGS sequence"/>
</dbReference>
<keyword evidence="2" id="KW-0812">Transmembrane</keyword>
<organism evidence="3 4">
    <name type="scientific">Fusarium equiseti</name>
    <name type="common">Fusarium scirpi</name>
    <dbReference type="NCBI Taxonomy" id="61235"/>
    <lineage>
        <taxon>Eukaryota</taxon>
        <taxon>Fungi</taxon>
        <taxon>Dikarya</taxon>
        <taxon>Ascomycota</taxon>
        <taxon>Pezizomycotina</taxon>
        <taxon>Sordariomycetes</taxon>
        <taxon>Hypocreomycetidae</taxon>
        <taxon>Hypocreales</taxon>
        <taxon>Nectriaceae</taxon>
        <taxon>Fusarium</taxon>
        <taxon>Fusarium incarnatum-equiseti species complex</taxon>
    </lineage>
</organism>
<gene>
    <name evidence="3" type="ORF">FEQUK3_LOCUS7506</name>
</gene>
<sequence length="709" mass="78543">MATTTSAQHSRLNHAANEECRLDTGKTQLDCTQQGNQQDLSDKILELARSLRSAPPIDAQTGTQASFNQPRFGDLFRYAINYEDENRLWEKEATRLVDSLKATNETFNPGLNSTFPAAIDSVGFTCLKRLSDHMLCALSICGLDDNAVLETHRSVGSSPNESVQGRSFKKLSTRVGSRPETDRINQARGVVSSFTPNDPSESGGVTQEASLPMAALNDADAVTYYLLVDYITATLARLLSTGFTRHQIYWLGIIINVLAKFSTKLKGLSHDLRSFATEAVLLHGNLCMCRDLHEFSTEDNMSDIKLDRVNIDQATGSSDSYLADYISDMGLVSNWLFCLAWHILTDLNTRNTRAGSRGLSTLAYQNRPGHISGSSSSVAVGMYHRAFDIMMDTAISMRKPMQDAQMARVSQSTVSIGAGKSFPDQIFKIESMADLISIMVVFSCMDPTLTEDMVTELHTSESMRRRISASARGWAVEERAISVSCLRYTISVMTGCTILVLGGLMAGFFVGSRIDGVDPFNLTMFAWIIAAFIMVVCKSLRVAEWTWRDFLKGRVTCRSVRELPSVTNLDEQGIIMHLMSSENELHLKLRGPYNSAFANTDSEGFSVDIKPNIGTLFVSGLVVLEVLKENGSALVCLDLRPEVITTYGARNKAASRRRIVHGQRDACFVLACMDPPQEGESEKDITFRWQWLSWEKIIGLYNNPSQSVR</sequence>
<feature type="compositionally biased region" description="Polar residues" evidence="1">
    <location>
        <begin position="154"/>
        <end position="165"/>
    </location>
</feature>
<dbReference type="AlphaFoldDB" id="A0A8J2J6T4"/>
<evidence type="ECO:0000313" key="4">
    <source>
        <dbReference type="Proteomes" id="UP000693738"/>
    </source>
</evidence>